<dbReference type="AlphaFoldDB" id="A0A0D3BBF4"/>
<feature type="region of interest" description="Disordered" evidence="1">
    <location>
        <begin position="38"/>
        <end position="65"/>
    </location>
</feature>
<feature type="compositionally biased region" description="Basic and acidic residues" evidence="1">
    <location>
        <begin position="39"/>
        <end position="49"/>
    </location>
</feature>
<sequence length="65" mass="6850">MSERLFPFGDRGGGVTGQIGHFLGSNKKVESVGILIRAGEPHEDRHQVSDDGVLGASTISKEGKS</sequence>
<evidence type="ECO:0000256" key="1">
    <source>
        <dbReference type="SAM" id="MobiDB-lite"/>
    </source>
</evidence>
<dbReference type="HOGENOM" id="CLU_2852764_0_0_1"/>
<accession>A0A0D3BBF4</accession>
<keyword evidence="3" id="KW-1185">Reference proteome</keyword>
<dbReference type="Proteomes" id="UP000032141">
    <property type="component" value="Chromosome C3"/>
</dbReference>
<evidence type="ECO:0000313" key="3">
    <source>
        <dbReference type="Proteomes" id="UP000032141"/>
    </source>
</evidence>
<organism evidence="2 3">
    <name type="scientific">Brassica oleracea var. oleracea</name>
    <dbReference type="NCBI Taxonomy" id="109376"/>
    <lineage>
        <taxon>Eukaryota</taxon>
        <taxon>Viridiplantae</taxon>
        <taxon>Streptophyta</taxon>
        <taxon>Embryophyta</taxon>
        <taxon>Tracheophyta</taxon>
        <taxon>Spermatophyta</taxon>
        <taxon>Magnoliopsida</taxon>
        <taxon>eudicotyledons</taxon>
        <taxon>Gunneridae</taxon>
        <taxon>Pentapetalae</taxon>
        <taxon>rosids</taxon>
        <taxon>malvids</taxon>
        <taxon>Brassicales</taxon>
        <taxon>Brassicaceae</taxon>
        <taxon>Brassiceae</taxon>
        <taxon>Brassica</taxon>
    </lineage>
</organism>
<evidence type="ECO:0000313" key="2">
    <source>
        <dbReference type="EnsemblPlants" id="Bo3g066660.1"/>
    </source>
</evidence>
<name>A0A0D3BBF4_BRAOL</name>
<protein>
    <submittedName>
        <fullName evidence="2">Uncharacterized protein</fullName>
    </submittedName>
</protein>
<reference evidence="2 3" key="1">
    <citation type="journal article" date="2014" name="Genome Biol.">
        <title>Transcriptome and methylome profiling reveals relics of genome dominance in the mesopolyploid Brassica oleracea.</title>
        <authorList>
            <person name="Parkin I.A."/>
            <person name="Koh C."/>
            <person name="Tang H."/>
            <person name="Robinson S.J."/>
            <person name="Kagale S."/>
            <person name="Clarke W.E."/>
            <person name="Town C.D."/>
            <person name="Nixon J."/>
            <person name="Krishnakumar V."/>
            <person name="Bidwell S.L."/>
            <person name="Denoeud F."/>
            <person name="Belcram H."/>
            <person name="Links M.G."/>
            <person name="Just J."/>
            <person name="Clarke C."/>
            <person name="Bender T."/>
            <person name="Huebert T."/>
            <person name="Mason A.S."/>
            <person name="Pires J.C."/>
            <person name="Barker G."/>
            <person name="Moore J."/>
            <person name="Walley P.G."/>
            <person name="Manoli S."/>
            <person name="Batley J."/>
            <person name="Edwards D."/>
            <person name="Nelson M.N."/>
            <person name="Wang X."/>
            <person name="Paterson A.H."/>
            <person name="King G."/>
            <person name="Bancroft I."/>
            <person name="Chalhoub B."/>
            <person name="Sharpe A.G."/>
        </authorList>
    </citation>
    <scope>NUCLEOTIDE SEQUENCE</scope>
    <source>
        <strain evidence="2 3">cv. TO1000</strain>
    </source>
</reference>
<dbReference type="EnsemblPlants" id="Bo3g066660.1">
    <property type="protein sequence ID" value="Bo3g066660.1"/>
    <property type="gene ID" value="Bo3g066660"/>
</dbReference>
<reference evidence="2" key="2">
    <citation type="submission" date="2015-03" db="UniProtKB">
        <authorList>
            <consortium name="EnsemblPlants"/>
        </authorList>
    </citation>
    <scope>IDENTIFICATION</scope>
</reference>
<dbReference type="Gramene" id="Bo3g066660.1">
    <property type="protein sequence ID" value="Bo3g066660.1"/>
    <property type="gene ID" value="Bo3g066660"/>
</dbReference>
<proteinExistence type="predicted"/>
<dbReference type="STRING" id="109376.A0A0D3BBF4"/>